<name>A0ABR7MVP9_9FIRM</name>
<dbReference type="SMART" id="SM01207">
    <property type="entry name" value="G3P_acyltransf"/>
    <property type="match status" value="1"/>
</dbReference>
<evidence type="ECO:0000256" key="3">
    <source>
        <dbReference type="ARBA" id="ARBA00022679"/>
    </source>
</evidence>
<dbReference type="EMBL" id="JACRSW010000032">
    <property type="protein sequence ID" value="MBC8557867.1"/>
    <property type="molecule type" value="Genomic_DNA"/>
</dbReference>
<evidence type="ECO:0000256" key="5">
    <source>
        <dbReference type="ARBA" id="ARBA00022989"/>
    </source>
</evidence>
<dbReference type="Pfam" id="PF02660">
    <property type="entry name" value="G3P_acyltransf"/>
    <property type="match status" value="1"/>
</dbReference>
<proteinExistence type="inferred from homology"/>
<comment type="pathway">
    <text evidence="10">Lipid metabolism; phospholipid metabolism.</text>
</comment>
<keyword evidence="6 10" id="KW-0443">Lipid metabolism</keyword>
<keyword evidence="12" id="KW-1185">Reference proteome</keyword>
<comment type="subunit">
    <text evidence="10">Probably interacts with PlsX.</text>
</comment>
<feature type="transmembrane region" description="Helical" evidence="10">
    <location>
        <begin position="81"/>
        <end position="98"/>
    </location>
</feature>
<evidence type="ECO:0000313" key="12">
    <source>
        <dbReference type="Proteomes" id="UP000637513"/>
    </source>
</evidence>
<dbReference type="PANTHER" id="PTHR30309">
    <property type="entry name" value="INNER MEMBRANE PROTEIN YGIH"/>
    <property type="match status" value="1"/>
</dbReference>
<dbReference type="InterPro" id="IPR003811">
    <property type="entry name" value="G3P_acylTferase_PlsY"/>
</dbReference>
<keyword evidence="9 10" id="KW-1208">Phospholipid metabolism</keyword>
<comment type="subcellular location">
    <subcellularLocation>
        <location evidence="10">Cell membrane</location>
        <topology evidence="10">Multi-pass membrane protein</topology>
    </subcellularLocation>
</comment>
<evidence type="ECO:0000256" key="6">
    <source>
        <dbReference type="ARBA" id="ARBA00023098"/>
    </source>
</evidence>
<keyword evidence="5 10" id="KW-1133">Transmembrane helix</keyword>
<reference evidence="11 12" key="1">
    <citation type="submission" date="2020-08" db="EMBL/GenBank/DDBJ databases">
        <title>Genome public.</title>
        <authorList>
            <person name="Liu C."/>
            <person name="Sun Q."/>
        </authorList>
    </citation>
    <scope>NUCLEOTIDE SEQUENCE [LARGE SCALE GENOMIC DNA]</scope>
    <source>
        <strain evidence="11 12">BX3</strain>
    </source>
</reference>
<evidence type="ECO:0000256" key="8">
    <source>
        <dbReference type="ARBA" id="ARBA00023209"/>
    </source>
</evidence>
<comment type="caution">
    <text evidence="11">The sequence shown here is derived from an EMBL/GenBank/DDBJ whole genome shotgun (WGS) entry which is preliminary data.</text>
</comment>
<dbReference type="Proteomes" id="UP000637513">
    <property type="component" value="Unassembled WGS sequence"/>
</dbReference>
<dbReference type="NCBIfam" id="TIGR00023">
    <property type="entry name" value="glycerol-3-phosphate 1-O-acyltransferase PlsY"/>
    <property type="match status" value="1"/>
</dbReference>
<sequence length="214" mass="23787">MIEIILCLVVGYFCGCISTGYFVGKFFHKDIRELGSGNAGTTNVLRNFGVIPAIITFVGDLAKAIIPILLIRHCIPVHNDWYLLSLYCGLGVVLGHNYPFYLGFKGGKGIAVTAAVVMSAANPIMIPIGLAIFVAAVALTRYVSVGSLLVAWYIPFNTVIFHYHDEKFFHMVFISLLFTMFAYYQHRQNIVRLINGNENKLWKSKSEKEAGANE</sequence>
<evidence type="ECO:0000313" key="11">
    <source>
        <dbReference type="EMBL" id="MBC8557867.1"/>
    </source>
</evidence>
<keyword evidence="3 10" id="KW-0808">Transferase</keyword>
<keyword evidence="7 10" id="KW-0472">Membrane</keyword>
<feature type="transmembrane region" description="Helical" evidence="10">
    <location>
        <begin position="44"/>
        <end position="69"/>
    </location>
</feature>
<evidence type="ECO:0000256" key="9">
    <source>
        <dbReference type="ARBA" id="ARBA00023264"/>
    </source>
</evidence>
<dbReference type="PANTHER" id="PTHR30309:SF0">
    <property type="entry name" value="GLYCEROL-3-PHOSPHATE ACYLTRANSFERASE-RELATED"/>
    <property type="match status" value="1"/>
</dbReference>
<evidence type="ECO:0000256" key="10">
    <source>
        <dbReference type="HAMAP-Rule" id="MF_01043"/>
    </source>
</evidence>
<keyword evidence="2 10" id="KW-0444">Lipid biosynthesis</keyword>
<evidence type="ECO:0000256" key="2">
    <source>
        <dbReference type="ARBA" id="ARBA00022516"/>
    </source>
</evidence>
<comment type="function">
    <text evidence="10">Catalyzes the transfer of an acyl group from acyl-phosphate (acyl-PO(4)) to glycerol-3-phosphate (G3P) to form lysophosphatidic acid (LPA). This enzyme utilizes acyl-phosphate as fatty acyl donor, but not acyl-CoA or acyl-ACP.</text>
</comment>
<evidence type="ECO:0000256" key="4">
    <source>
        <dbReference type="ARBA" id="ARBA00022692"/>
    </source>
</evidence>
<feature type="transmembrane region" description="Helical" evidence="10">
    <location>
        <begin position="142"/>
        <end position="162"/>
    </location>
</feature>
<accession>A0ABR7MVP9</accession>
<organism evidence="11 12">
    <name type="scientific">Jutongia hominis</name>
    <dbReference type="NCBI Taxonomy" id="2763664"/>
    <lineage>
        <taxon>Bacteria</taxon>
        <taxon>Bacillati</taxon>
        <taxon>Bacillota</taxon>
        <taxon>Clostridia</taxon>
        <taxon>Lachnospirales</taxon>
        <taxon>Lachnospiraceae</taxon>
        <taxon>Jutongia</taxon>
    </lineage>
</organism>
<keyword evidence="1 10" id="KW-1003">Cell membrane</keyword>
<feature type="transmembrane region" description="Helical" evidence="10">
    <location>
        <begin position="168"/>
        <end position="184"/>
    </location>
</feature>
<gene>
    <name evidence="10 11" type="primary">plsY</name>
    <name evidence="11" type="ORF">H8700_09120</name>
</gene>
<feature type="transmembrane region" description="Helical" evidence="10">
    <location>
        <begin position="5"/>
        <end position="24"/>
    </location>
</feature>
<keyword evidence="8 10" id="KW-0594">Phospholipid biosynthesis</keyword>
<comment type="catalytic activity">
    <reaction evidence="10">
        <text>an acyl phosphate + sn-glycerol 3-phosphate = a 1-acyl-sn-glycero-3-phosphate + phosphate</text>
        <dbReference type="Rhea" id="RHEA:34075"/>
        <dbReference type="ChEBI" id="CHEBI:43474"/>
        <dbReference type="ChEBI" id="CHEBI:57597"/>
        <dbReference type="ChEBI" id="CHEBI:57970"/>
        <dbReference type="ChEBI" id="CHEBI:59918"/>
        <dbReference type="EC" id="2.3.1.275"/>
    </reaction>
</comment>
<dbReference type="GO" id="GO:0004366">
    <property type="term" value="F:glycerol-3-phosphate O-acyltransferase activity"/>
    <property type="evidence" value="ECO:0007669"/>
    <property type="project" value="UniProtKB-EC"/>
</dbReference>
<comment type="similarity">
    <text evidence="10">Belongs to the PlsY family.</text>
</comment>
<dbReference type="RefSeq" id="WP_249305287.1">
    <property type="nucleotide sequence ID" value="NZ_JACRSW010000032.1"/>
</dbReference>
<feature type="transmembrane region" description="Helical" evidence="10">
    <location>
        <begin position="110"/>
        <end position="135"/>
    </location>
</feature>
<evidence type="ECO:0000256" key="7">
    <source>
        <dbReference type="ARBA" id="ARBA00023136"/>
    </source>
</evidence>
<dbReference type="HAMAP" id="MF_01043">
    <property type="entry name" value="PlsY"/>
    <property type="match status" value="1"/>
</dbReference>
<dbReference type="EC" id="2.3.1.275" evidence="10"/>
<keyword evidence="4 10" id="KW-0812">Transmembrane</keyword>
<protein>
    <recommendedName>
        <fullName evidence="10">Glycerol-3-phosphate acyltransferase</fullName>
    </recommendedName>
    <alternativeName>
        <fullName evidence="10">Acyl-PO4 G3P acyltransferase</fullName>
    </alternativeName>
    <alternativeName>
        <fullName evidence="10">Acyl-phosphate--glycerol-3-phosphate acyltransferase</fullName>
    </alternativeName>
    <alternativeName>
        <fullName evidence="10">G3P acyltransferase</fullName>
        <shortName evidence="10">GPAT</shortName>
        <ecNumber evidence="10">2.3.1.275</ecNumber>
    </alternativeName>
    <alternativeName>
        <fullName evidence="10">Lysophosphatidic acid synthase</fullName>
        <shortName evidence="10">LPA synthase</shortName>
    </alternativeName>
</protein>
<evidence type="ECO:0000256" key="1">
    <source>
        <dbReference type="ARBA" id="ARBA00022475"/>
    </source>
</evidence>
<keyword evidence="11" id="KW-0012">Acyltransferase</keyword>